<dbReference type="eggNOG" id="COG1129">
    <property type="taxonomic scope" value="Bacteria"/>
</dbReference>
<keyword evidence="10" id="KW-0472">Membrane</keyword>
<dbReference type="HOGENOM" id="CLU_000604_92_3_0"/>
<protein>
    <submittedName>
        <fullName evidence="12">Ribose transport ATP-binding protein RbsA</fullName>
        <ecNumber evidence="12">3.6.3.17</ecNumber>
    </submittedName>
</protein>
<feature type="domain" description="ABC transporter" evidence="11">
    <location>
        <begin position="5"/>
        <end position="246"/>
    </location>
</feature>
<dbReference type="PaxDb" id="309799-DICTH_1559"/>
<dbReference type="PANTHER" id="PTHR43790:SF3">
    <property type="entry name" value="D-ALLOSE IMPORT ATP-BINDING PROTEIN ALSA-RELATED"/>
    <property type="match status" value="1"/>
</dbReference>
<dbReference type="KEGG" id="dth:DICTH_1559"/>
<dbReference type="SUPFAM" id="SSF52540">
    <property type="entry name" value="P-loop containing nucleoside triphosphate hydrolases"/>
    <property type="match status" value="2"/>
</dbReference>
<dbReference type="SMART" id="SM00382">
    <property type="entry name" value="AAA"/>
    <property type="match status" value="2"/>
</dbReference>
<evidence type="ECO:0000256" key="5">
    <source>
        <dbReference type="ARBA" id="ARBA00022597"/>
    </source>
</evidence>
<dbReference type="CDD" id="cd03215">
    <property type="entry name" value="ABC_Carb_Monos_II"/>
    <property type="match status" value="1"/>
</dbReference>
<dbReference type="GO" id="GO:0015749">
    <property type="term" value="P:monosaccharide transmembrane transport"/>
    <property type="evidence" value="ECO:0007669"/>
    <property type="project" value="UniProtKB-ARBA"/>
</dbReference>
<dbReference type="GO" id="GO:0016887">
    <property type="term" value="F:ATP hydrolysis activity"/>
    <property type="evidence" value="ECO:0007669"/>
    <property type="project" value="InterPro"/>
</dbReference>
<dbReference type="InterPro" id="IPR003439">
    <property type="entry name" value="ABC_transporter-like_ATP-bd"/>
</dbReference>
<dbReference type="InterPro" id="IPR050107">
    <property type="entry name" value="ABC_carbohydrate_import_ATPase"/>
</dbReference>
<proteinExistence type="predicted"/>
<dbReference type="InterPro" id="IPR027417">
    <property type="entry name" value="P-loop_NTPase"/>
</dbReference>
<dbReference type="OrthoDB" id="9771863at2"/>
<dbReference type="InterPro" id="IPR017871">
    <property type="entry name" value="ABC_transporter-like_CS"/>
</dbReference>
<keyword evidence="6" id="KW-0677">Repeat</keyword>
<keyword evidence="5" id="KW-0762">Sugar transport</keyword>
<gene>
    <name evidence="12" type="ordered locus">DICTH_1559</name>
</gene>
<evidence type="ECO:0000313" key="12">
    <source>
        <dbReference type="EMBL" id="ACI18539.1"/>
    </source>
</evidence>
<dbReference type="FunFam" id="3.40.50.300:FF:000127">
    <property type="entry name" value="Ribose import ATP-binding protein RbsA"/>
    <property type="match status" value="1"/>
</dbReference>
<reference evidence="12 13" key="1">
    <citation type="journal article" date="2014" name="Genome Announc.">
        <title>Complete Genome Sequence of the Extreme Thermophile Dictyoglomus thermophilum H-6-12.</title>
        <authorList>
            <person name="Coil D.A."/>
            <person name="Badger J.H."/>
            <person name="Forberger H.C."/>
            <person name="Riggs F."/>
            <person name="Madupu R."/>
            <person name="Fedorova N."/>
            <person name="Ward N."/>
            <person name="Robb F.T."/>
            <person name="Eisen J.A."/>
        </authorList>
    </citation>
    <scope>NUCLEOTIDE SEQUENCE [LARGE SCALE GENOMIC DNA]</scope>
    <source>
        <strain evidence="13">ATCC 35947 / DSM 3960 / H-6-12</strain>
    </source>
</reference>
<name>B5YAA4_DICT6</name>
<evidence type="ECO:0000256" key="3">
    <source>
        <dbReference type="ARBA" id="ARBA00022448"/>
    </source>
</evidence>
<dbReference type="InterPro" id="IPR003593">
    <property type="entry name" value="AAA+_ATPase"/>
</dbReference>
<feature type="domain" description="ABC transporter" evidence="11">
    <location>
        <begin position="257"/>
        <end position="500"/>
    </location>
</feature>
<dbReference type="Pfam" id="PF00005">
    <property type="entry name" value="ABC_tran"/>
    <property type="match status" value="2"/>
</dbReference>
<dbReference type="STRING" id="309799.DICTH_1559"/>
<evidence type="ECO:0000313" key="13">
    <source>
        <dbReference type="Proteomes" id="UP000001733"/>
    </source>
</evidence>
<evidence type="ECO:0000256" key="9">
    <source>
        <dbReference type="ARBA" id="ARBA00022967"/>
    </source>
</evidence>
<keyword evidence="4" id="KW-1003">Cell membrane</keyword>
<evidence type="ECO:0000256" key="6">
    <source>
        <dbReference type="ARBA" id="ARBA00022737"/>
    </source>
</evidence>
<dbReference type="FunFam" id="3.40.50.300:FF:000126">
    <property type="entry name" value="Galactose/methyl galactoside import ATP-binding protein MglA"/>
    <property type="match status" value="1"/>
</dbReference>
<keyword evidence="7" id="KW-0547">Nucleotide-binding</keyword>
<organism evidence="12 13">
    <name type="scientific">Dictyoglomus thermophilum (strain ATCC 35947 / DSM 3960 / H-6-12)</name>
    <dbReference type="NCBI Taxonomy" id="309799"/>
    <lineage>
        <taxon>Bacteria</taxon>
        <taxon>Pseudomonadati</taxon>
        <taxon>Dictyoglomota</taxon>
        <taxon>Dictyoglomia</taxon>
        <taxon>Dictyoglomales</taxon>
        <taxon>Dictyoglomaceae</taxon>
        <taxon>Dictyoglomus</taxon>
    </lineage>
</organism>
<sequence>MEPILRVEGISKVFPGVQALDRVDFEAYAGEVMALVGENGAGKSTLVKILSGVYKRDSGRIYFEGKRVEIQDPYHAQLMGISTIHQELMVTPNQTVAQNIFLGREIRRRGILGVLGFVDKREMERRAKELLERVGADIPPDELVKNLSVAQRQLVEIAKALSFKAKVIIMDEPTSALGPEEVEKLFEVIKQLKEQGIAIVFISHRLEEVFRIADRITILRDGKLVGYMSREEATPDKVIYLMVNRPIGDMFRKEEVVRGEPILEVKNLSSDVVKNVSFTLYKGEILGIAGLVGSGRTELVRLIFGADPKKSGEILIEGKRVEINSPEDAVKLGIGLVPEDRQNQGLILKMSLRENIGITIIKKILKFLNFVDKIKLTRISEDFVRRLNIKTPSVFEKVLYLSGGNQQKVVLSKWLASEPKILILDEPTRGIDVGAKAEIHAIMSQLAKSGISIIMISSEMPEVLAMSDRILVMNEGKIVAEVPRREATQEKIMAYASGNIVN</sequence>
<dbReference type="PROSITE" id="PS00211">
    <property type="entry name" value="ABC_TRANSPORTER_1"/>
    <property type="match status" value="1"/>
</dbReference>
<keyword evidence="9" id="KW-1278">Translocase</keyword>
<dbReference type="GO" id="GO:0005524">
    <property type="term" value="F:ATP binding"/>
    <property type="evidence" value="ECO:0007669"/>
    <property type="project" value="UniProtKB-KW"/>
</dbReference>
<keyword evidence="12" id="KW-0378">Hydrolase</keyword>
<dbReference type="GO" id="GO:0005886">
    <property type="term" value="C:plasma membrane"/>
    <property type="evidence" value="ECO:0007669"/>
    <property type="project" value="UniProtKB-SubCell"/>
</dbReference>
<dbReference type="Gene3D" id="3.40.50.300">
    <property type="entry name" value="P-loop containing nucleotide triphosphate hydrolases"/>
    <property type="match status" value="2"/>
</dbReference>
<evidence type="ECO:0000256" key="8">
    <source>
        <dbReference type="ARBA" id="ARBA00022840"/>
    </source>
</evidence>
<evidence type="ECO:0000256" key="2">
    <source>
        <dbReference type="ARBA" id="ARBA00004533"/>
    </source>
</evidence>
<evidence type="ECO:0000256" key="10">
    <source>
        <dbReference type="ARBA" id="ARBA00023136"/>
    </source>
</evidence>
<dbReference type="AlphaFoldDB" id="B5YAA4"/>
<accession>B5YAA4</accession>
<evidence type="ECO:0000256" key="7">
    <source>
        <dbReference type="ARBA" id="ARBA00022741"/>
    </source>
</evidence>
<dbReference type="Proteomes" id="UP000001733">
    <property type="component" value="Chromosome"/>
</dbReference>
<dbReference type="CDD" id="cd03216">
    <property type="entry name" value="ABC_Carb_Monos_I"/>
    <property type="match status" value="1"/>
</dbReference>
<dbReference type="PROSITE" id="PS50893">
    <property type="entry name" value="ABC_TRANSPORTER_2"/>
    <property type="match status" value="2"/>
</dbReference>
<dbReference type="EMBL" id="CP001146">
    <property type="protein sequence ID" value="ACI18539.1"/>
    <property type="molecule type" value="Genomic_DNA"/>
</dbReference>
<dbReference type="RefSeq" id="WP_012547171.1">
    <property type="nucleotide sequence ID" value="NC_011297.1"/>
</dbReference>
<keyword evidence="13" id="KW-1185">Reference proteome</keyword>
<evidence type="ECO:0000256" key="1">
    <source>
        <dbReference type="ARBA" id="ARBA00004202"/>
    </source>
</evidence>
<evidence type="ECO:0000256" key="4">
    <source>
        <dbReference type="ARBA" id="ARBA00022475"/>
    </source>
</evidence>
<dbReference type="PANTHER" id="PTHR43790">
    <property type="entry name" value="CARBOHYDRATE TRANSPORT ATP-BINDING PROTEIN MG119-RELATED"/>
    <property type="match status" value="1"/>
</dbReference>
<comment type="subcellular location">
    <subcellularLocation>
        <location evidence="2">Cell inner membrane</location>
    </subcellularLocation>
    <subcellularLocation>
        <location evidence="1">Cell membrane</location>
        <topology evidence="1">Peripheral membrane protein</topology>
    </subcellularLocation>
</comment>
<keyword evidence="3" id="KW-0813">Transport</keyword>
<evidence type="ECO:0000259" key="11">
    <source>
        <dbReference type="PROSITE" id="PS50893"/>
    </source>
</evidence>
<dbReference type="EC" id="3.6.3.17" evidence="12"/>
<keyword evidence="8 12" id="KW-0067">ATP-binding</keyword>